<gene>
    <name evidence="2" type="ORF">SAMN05192533_111146</name>
</gene>
<dbReference type="CDD" id="cd14845">
    <property type="entry name" value="L-Ala-D-Glu_peptidase_like"/>
    <property type="match status" value="1"/>
</dbReference>
<evidence type="ECO:0000313" key="2">
    <source>
        <dbReference type="EMBL" id="SEN33922.1"/>
    </source>
</evidence>
<dbReference type="PANTHER" id="PTHR34385:SF1">
    <property type="entry name" value="PEPTIDOGLYCAN L-ALANYL-D-GLUTAMATE ENDOPEPTIDASE CWLK"/>
    <property type="match status" value="1"/>
</dbReference>
<keyword evidence="3" id="KW-1185">Reference proteome</keyword>
<reference evidence="3" key="1">
    <citation type="submission" date="2016-10" db="EMBL/GenBank/DDBJ databases">
        <authorList>
            <person name="Varghese N."/>
            <person name="Submissions S."/>
        </authorList>
    </citation>
    <scope>NUCLEOTIDE SEQUENCE [LARGE SCALE GENOMIC DNA]</scope>
    <source>
        <strain evidence="3">B48,IBRC-M 10115,DSM 25386,CECT 8001</strain>
    </source>
</reference>
<feature type="domain" description="Peptidase M15C" evidence="1">
    <location>
        <begin position="94"/>
        <end position="163"/>
    </location>
</feature>
<dbReference type="EMBL" id="FOBW01000011">
    <property type="protein sequence ID" value="SEN33922.1"/>
    <property type="molecule type" value="Genomic_DNA"/>
</dbReference>
<dbReference type="AlphaFoldDB" id="A0A1H8FQE1"/>
<proteinExistence type="predicted"/>
<dbReference type="RefSeq" id="WP_090747848.1">
    <property type="nucleotide sequence ID" value="NZ_FOBW01000011.1"/>
</dbReference>
<name>A0A1H8FQE1_9BACI</name>
<dbReference type="Proteomes" id="UP000198553">
    <property type="component" value="Unassembled WGS sequence"/>
</dbReference>
<dbReference type="SUPFAM" id="SSF55166">
    <property type="entry name" value="Hedgehog/DD-peptidase"/>
    <property type="match status" value="1"/>
</dbReference>
<dbReference type="Pfam" id="PF13539">
    <property type="entry name" value="Peptidase_M15_4"/>
    <property type="match status" value="1"/>
</dbReference>
<sequence length="186" mass="21077">MKIKRTRSHILLSCFAIIILLLYIQALKTAEPIENIPLPGELHPVLAYQSDLLIKQAEAKGIRVIITDDFRSYHEQEELYAIGRTAEGKIVTQAQAGESYHNFGLAVDFALLNDEGQAIWDMDYDGNLNGQSDWMEVVGLAKGLGFEWGGDWRQFKDYPHLQMDFGLSIRDLQRGERPPEQTSAIK</sequence>
<dbReference type="OrthoDB" id="9799970at2"/>
<protein>
    <submittedName>
        <fullName evidence="2">Peptidoglycan L-alanyl-D-glutamate endopeptidase CwlK</fullName>
    </submittedName>
</protein>
<evidence type="ECO:0000313" key="3">
    <source>
        <dbReference type="Proteomes" id="UP000198553"/>
    </source>
</evidence>
<dbReference type="InterPro" id="IPR052179">
    <property type="entry name" value="DD-CPase-like"/>
</dbReference>
<dbReference type="STRING" id="930146.SAMN05192533_111146"/>
<dbReference type="PANTHER" id="PTHR34385">
    <property type="entry name" value="D-ALANYL-D-ALANINE CARBOXYPEPTIDASE"/>
    <property type="match status" value="1"/>
</dbReference>
<accession>A0A1H8FQE1</accession>
<organism evidence="2 3">
    <name type="scientific">Mesobacillus persicus</name>
    <dbReference type="NCBI Taxonomy" id="930146"/>
    <lineage>
        <taxon>Bacteria</taxon>
        <taxon>Bacillati</taxon>
        <taxon>Bacillota</taxon>
        <taxon>Bacilli</taxon>
        <taxon>Bacillales</taxon>
        <taxon>Bacillaceae</taxon>
        <taxon>Mesobacillus</taxon>
    </lineage>
</organism>
<evidence type="ECO:0000259" key="1">
    <source>
        <dbReference type="Pfam" id="PF13539"/>
    </source>
</evidence>
<dbReference type="GO" id="GO:0008233">
    <property type="term" value="F:peptidase activity"/>
    <property type="evidence" value="ECO:0007669"/>
    <property type="project" value="InterPro"/>
</dbReference>
<dbReference type="Gene3D" id="3.30.1380.10">
    <property type="match status" value="1"/>
</dbReference>
<dbReference type="InterPro" id="IPR039561">
    <property type="entry name" value="Peptidase_M15C"/>
</dbReference>
<dbReference type="InterPro" id="IPR009045">
    <property type="entry name" value="Zn_M74/Hedgehog-like"/>
</dbReference>